<dbReference type="Proteomes" id="UP000251241">
    <property type="component" value="Unassembled WGS sequence"/>
</dbReference>
<proteinExistence type="predicted"/>
<organism evidence="1 2">
    <name type="scientific">Sphingobacterium multivorum</name>
    <dbReference type="NCBI Taxonomy" id="28454"/>
    <lineage>
        <taxon>Bacteria</taxon>
        <taxon>Pseudomonadati</taxon>
        <taxon>Bacteroidota</taxon>
        <taxon>Sphingobacteriia</taxon>
        <taxon>Sphingobacteriales</taxon>
        <taxon>Sphingobacteriaceae</taxon>
        <taxon>Sphingobacterium</taxon>
    </lineage>
</organism>
<accession>A0A2X2IN53</accession>
<evidence type="ECO:0000313" key="1">
    <source>
        <dbReference type="EMBL" id="SPZ83677.1"/>
    </source>
</evidence>
<gene>
    <name evidence="1" type="ORF">NCTC11343_00196</name>
</gene>
<sequence>MKDDVNKIIHLWRLSDKEIALLLGFYTVYNY</sequence>
<protein>
    <submittedName>
        <fullName evidence="1">Uncharacterized protein</fullName>
    </submittedName>
</protein>
<dbReference type="EMBL" id="UAUU01000002">
    <property type="protein sequence ID" value="SPZ83677.1"/>
    <property type="molecule type" value="Genomic_DNA"/>
</dbReference>
<reference evidence="1 2" key="1">
    <citation type="submission" date="2018-06" db="EMBL/GenBank/DDBJ databases">
        <authorList>
            <consortium name="Pathogen Informatics"/>
            <person name="Doyle S."/>
        </authorList>
    </citation>
    <scope>NUCLEOTIDE SEQUENCE [LARGE SCALE GENOMIC DNA]</scope>
    <source>
        <strain evidence="1 2">NCTC11343</strain>
    </source>
</reference>
<dbReference type="AlphaFoldDB" id="A0A2X2IN53"/>
<name>A0A2X2IN53_SPHMU</name>
<evidence type="ECO:0000313" key="2">
    <source>
        <dbReference type="Proteomes" id="UP000251241"/>
    </source>
</evidence>